<keyword evidence="1" id="KW-0812">Transmembrane</keyword>
<dbReference type="EMBL" id="HACG01052536">
    <property type="protein sequence ID" value="CEK99407.1"/>
    <property type="molecule type" value="Transcribed_RNA"/>
</dbReference>
<proteinExistence type="predicted"/>
<feature type="transmembrane region" description="Helical" evidence="1">
    <location>
        <begin position="6"/>
        <end position="24"/>
    </location>
</feature>
<feature type="non-terminal residue" evidence="2">
    <location>
        <position position="79"/>
    </location>
</feature>
<keyword evidence="1" id="KW-1133">Transmembrane helix</keyword>
<evidence type="ECO:0000313" key="2">
    <source>
        <dbReference type="EMBL" id="CEK99407.1"/>
    </source>
</evidence>
<feature type="non-terminal residue" evidence="2">
    <location>
        <position position="1"/>
    </location>
</feature>
<gene>
    <name evidence="2" type="primary">ORF221192</name>
</gene>
<sequence>SYTYNAIFLIAKLSINFVCFVLTFQQDNPMEDRKEYQQMDTKISPEILASYPSRLLFIWFLPLIRTAVRKEITSDDVFD</sequence>
<evidence type="ECO:0000256" key="1">
    <source>
        <dbReference type="SAM" id="Phobius"/>
    </source>
</evidence>
<reference evidence="2" key="1">
    <citation type="submission" date="2014-12" db="EMBL/GenBank/DDBJ databases">
        <title>Insight into the proteome of Arion vulgaris.</title>
        <authorList>
            <person name="Aradska J."/>
            <person name="Bulat T."/>
            <person name="Smidak R."/>
            <person name="Sarate P."/>
            <person name="Gangsoo J."/>
            <person name="Sialana F."/>
            <person name="Bilban M."/>
            <person name="Lubec G."/>
        </authorList>
    </citation>
    <scope>NUCLEOTIDE SEQUENCE</scope>
    <source>
        <tissue evidence="2">Skin</tissue>
    </source>
</reference>
<organism evidence="2">
    <name type="scientific">Arion vulgaris</name>
    <dbReference type="NCBI Taxonomy" id="1028688"/>
    <lineage>
        <taxon>Eukaryota</taxon>
        <taxon>Metazoa</taxon>
        <taxon>Spiralia</taxon>
        <taxon>Lophotrochozoa</taxon>
        <taxon>Mollusca</taxon>
        <taxon>Gastropoda</taxon>
        <taxon>Heterobranchia</taxon>
        <taxon>Euthyneura</taxon>
        <taxon>Panpulmonata</taxon>
        <taxon>Eupulmonata</taxon>
        <taxon>Stylommatophora</taxon>
        <taxon>Helicina</taxon>
        <taxon>Arionoidea</taxon>
        <taxon>Arionidae</taxon>
        <taxon>Arion</taxon>
    </lineage>
</organism>
<dbReference type="AlphaFoldDB" id="A0A0B7C2J7"/>
<name>A0A0B7C2J7_9EUPU</name>
<keyword evidence="1" id="KW-0472">Membrane</keyword>
<protein>
    <submittedName>
        <fullName evidence="2">Uncharacterized protein</fullName>
    </submittedName>
</protein>
<accession>A0A0B7C2J7</accession>